<proteinExistence type="inferred from homology"/>
<dbReference type="InterPro" id="IPR036249">
    <property type="entry name" value="Thioredoxin-like_sf"/>
</dbReference>
<feature type="domain" description="Nucleoside diphosphate kinase-like" evidence="2">
    <location>
        <begin position="150"/>
        <end position="248"/>
    </location>
</feature>
<evidence type="ECO:0000313" key="3">
    <source>
        <dbReference type="Ensembl" id="ENSSANP00000093026.1"/>
    </source>
</evidence>
<dbReference type="Gene3D" id="3.40.30.10">
    <property type="entry name" value="Glutaredoxin"/>
    <property type="match status" value="1"/>
</dbReference>
<keyword evidence="4" id="KW-1185">Reference proteome</keyword>
<dbReference type="Pfam" id="PF00334">
    <property type="entry name" value="NDK"/>
    <property type="match status" value="1"/>
</dbReference>
<dbReference type="SUPFAM" id="SSF52833">
    <property type="entry name" value="Thioredoxin-like"/>
    <property type="match status" value="1"/>
</dbReference>
<accession>A0A671SBB8</accession>
<dbReference type="InterPro" id="IPR034907">
    <property type="entry name" value="NDK-like_dom"/>
</dbReference>
<reference evidence="3" key="2">
    <citation type="submission" date="2025-09" db="UniProtKB">
        <authorList>
            <consortium name="Ensembl"/>
        </authorList>
    </citation>
    <scope>IDENTIFICATION</scope>
</reference>
<dbReference type="Gene3D" id="3.30.70.141">
    <property type="entry name" value="Nucleoside diphosphate kinase-like domain"/>
    <property type="match status" value="1"/>
</dbReference>
<evidence type="ECO:0000259" key="2">
    <source>
        <dbReference type="SMART" id="SM00562"/>
    </source>
</evidence>
<dbReference type="Pfam" id="PF00085">
    <property type="entry name" value="Thioredoxin"/>
    <property type="match status" value="1"/>
</dbReference>
<dbReference type="PANTHER" id="PTHR46135:SF5">
    <property type="entry name" value="THIOREDOXIN DOMAIN-CONTAINING PROTEIN 6 ISOFORM X1"/>
    <property type="match status" value="1"/>
</dbReference>
<evidence type="ECO:0000313" key="4">
    <source>
        <dbReference type="Proteomes" id="UP000472260"/>
    </source>
</evidence>
<dbReference type="SMART" id="SM00562">
    <property type="entry name" value="NDK"/>
    <property type="match status" value="1"/>
</dbReference>
<dbReference type="PROSITE" id="PS00194">
    <property type="entry name" value="THIOREDOXIN_1"/>
    <property type="match status" value="1"/>
</dbReference>
<dbReference type="PANTHER" id="PTHR46135">
    <property type="entry name" value="NME/NM23 FAMILY MEMBER 8"/>
    <property type="match status" value="1"/>
</dbReference>
<dbReference type="SUPFAM" id="SSF54919">
    <property type="entry name" value="Nucleoside diphosphate kinase, NDK"/>
    <property type="match status" value="1"/>
</dbReference>
<evidence type="ECO:0000256" key="1">
    <source>
        <dbReference type="PROSITE-ProRule" id="PRU00706"/>
    </source>
</evidence>
<dbReference type="Ensembl" id="ENSSANT00000098823.1">
    <property type="protein sequence ID" value="ENSSANP00000093026.1"/>
    <property type="gene ID" value="ENSSANG00000045893.1"/>
</dbReference>
<name>A0A671SBB8_9TELE</name>
<comment type="similarity">
    <text evidence="1">Belongs to the NDK family.</text>
</comment>
<dbReference type="PROSITE" id="PS51374">
    <property type="entry name" value="NDPK_LIKE"/>
    <property type="match status" value="1"/>
</dbReference>
<organism evidence="3 4">
    <name type="scientific">Sinocyclocheilus anshuiensis</name>
    <dbReference type="NCBI Taxonomy" id="1608454"/>
    <lineage>
        <taxon>Eukaryota</taxon>
        <taxon>Metazoa</taxon>
        <taxon>Chordata</taxon>
        <taxon>Craniata</taxon>
        <taxon>Vertebrata</taxon>
        <taxon>Euteleostomi</taxon>
        <taxon>Actinopterygii</taxon>
        <taxon>Neopterygii</taxon>
        <taxon>Teleostei</taxon>
        <taxon>Ostariophysi</taxon>
        <taxon>Cypriniformes</taxon>
        <taxon>Cyprinidae</taxon>
        <taxon>Cyprininae</taxon>
        <taxon>Sinocyclocheilus</taxon>
    </lineage>
</organism>
<sequence length="248" mass="28100">MQVNINNDDQWGEVLATKGLIVADVYQQWCGPCRAVVSLFRKIKNELGDELLHFATAEADGIEALEKYRGKCEPTFLFYAGGQLVSVLRGPNASLLQRVIQEELSKEKNVLAHGAARRAVSYSTHLPTVITVWTTDDFTSHNCLIQTRNSAFFLRIIQDAGFVILAHEERTLSEAEAQDFYQHKAAEPYFQELIQFMSSGPLHVLVISKTEGCEDVIPAWREFIGPPDVEEARRMQPERYFIPSKRNI</sequence>
<dbReference type="InterPro" id="IPR036850">
    <property type="entry name" value="NDK-like_dom_sf"/>
</dbReference>
<protein>
    <submittedName>
        <fullName evidence="3">NME/NM23 family member 8</fullName>
    </submittedName>
</protein>
<comment type="caution">
    <text evidence="1">Lacks conserved residue(s) required for the propagation of feature annotation.</text>
</comment>
<dbReference type="Proteomes" id="UP000472260">
    <property type="component" value="Unassembled WGS sequence"/>
</dbReference>
<dbReference type="InterPro" id="IPR013766">
    <property type="entry name" value="Thioredoxin_domain"/>
</dbReference>
<reference evidence="3" key="1">
    <citation type="submission" date="2025-08" db="UniProtKB">
        <authorList>
            <consortium name="Ensembl"/>
        </authorList>
    </citation>
    <scope>IDENTIFICATION</scope>
</reference>
<dbReference type="InterPro" id="IPR051766">
    <property type="entry name" value="TXND_domain-containing"/>
</dbReference>
<dbReference type="AlphaFoldDB" id="A0A671SBB8"/>
<dbReference type="InterPro" id="IPR017937">
    <property type="entry name" value="Thioredoxin_CS"/>
</dbReference>
<dbReference type="CDD" id="cd02948">
    <property type="entry name" value="TRX_NDPK"/>
    <property type="match status" value="1"/>
</dbReference>